<keyword evidence="1" id="KW-0805">Transcription regulation</keyword>
<gene>
    <name evidence="4" type="ORF">HZI73_08445</name>
</gene>
<dbReference type="AlphaFoldDB" id="A0A8J8MIV7"/>
<protein>
    <recommendedName>
        <fullName evidence="6">HTH marR-type domain-containing protein</fullName>
    </recommendedName>
</protein>
<evidence type="ECO:0000256" key="2">
    <source>
        <dbReference type="ARBA" id="ARBA00023125"/>
    </source>
</evidence>
<dbReference type="InterPro" id="IPR052362">
    <property type="entry name" value="HTH-GbsR_regulator"/>
</dbReference>
<dbReference type="PANTHER" id="PTHR38465">
    <property type="entry name" value="HTH-TYPE TRANSCRIPTIONAL REGULATOR MJ1563-RELATED"/>
    <property type="match status" value="1"/>
</dbReference>
<dbReference type="Gene3D" id="1.10.10.10">
    <property type="entry name" value="Winged helix-like DNA-binding domain superfamily/Winged helix DNA-binding domain"/>
    <property type="match status" value="1"/>
</dbReference>
<name>A0A8J8MIV7_9FIRM</name>
<keyword evidence="2" id="KW-0238">DNA-binding</keyword>
<dbReference type="KEGG" id="vpy:HZI73_08445"/>
<dbReference type="InterPro" id="IPR036388">
    <property type="entry name" value="WH-like_DNA-bd_sf"/>
</dbReference>
<evidence type="ECO:0000313" key="5">
    <source>
        <dbReference type="Proteomes" id="UP000683246"/>
    </source>
</evidence>
<evidence type="ECO:0000256" key="1">
    <source>
        <dbReference type="ARBA" id="ARBA00023015"/>
    </source>
</evidence>
<evidence type="ECO:0008006" key="6">
    <source>
        <dbReference type="Google" id="ProtNLM"/>
    </source>
</evidence>
<dbReference type="Proteomes" id="UP000683246">
    <property type="component" value="Chromosome"/>
</dbReference>
<sequence length="151" mass="17414">MNYKNPITEQALELVEEIGLFLEKTGYLPSAARVYALLMIWKDPALHFDDIQKILNLSKGATSKALHALTAIERVDMFTKPGIRKKYYRVKTFPGRDSSKNFLNYITKMKAYLMKIEAFKKDNDYAGVSLEDEIAFFDKLMDVFTQVLSEQ</sequence>
<reference evidence="4" key="1">
    <citation type="submission" date="2020-07" db="EMBL/GenBank/DDBJ databases">
        <title>Vallitalea pronyensis genome.</title>
        <authorList>
            <person name="Postec A."/>
        </authorList>
    </citation>
    <scope>NUCLEOTIDE SEQUENCE</scope>
    <source>
        <strain evidence="4">FatNI3</strain>
    </source>
</reference>
<dbReference type="RefSeq" id="WP_212697810.1">
    <property type="nucleotide sequence ID" value="NZ_CP058649.1"/>
</dbReference>
<evidence type="ECO:0000313" key="4">
    <source>
        <dbReference type="EMBL" id="QUI22326.1"/>
    </source>
</evidence>
<organism evidence="4 5">
    <name type="scientific">Vallitalea pronyensis</name>
    <dbReference type="NCBI Taxonomy" id="1348613"/>
    <lineage>
        <taxon>Bacteria</taxon>
        <taxon>Bacillati</taxon>
        <taxon>Bacillota</taxon>
        <taxon>Clostridia</taxon>
        <taxon>Lachnospirales</taxon>
        <taxon>Vallitaleaceae</taxon>
        <taxon>Vallitalea</taxon>
    </lineage>
</organism>
<dbReference type="SUPFAM" id="SSF46785">
    <property type="entry name" value="Winged helix' DNA-binding domain"/>
    <property type="match status" value="1"/>
</dbReference>
<keyword evidence="5" id="KW-1185">Reference proteome</keyword>
<dbReference type="PANTHER" id="PTHR38465:SF1">
    <property type="entry name" value="HTH-TYPE TRANSCRIPTIONAL REGULATOR MJ1563-RELATED"/>
    <property type="match status" value="1"/>
</dbReference>
<evidence type="ECO:0000256" key="3">
    <source>
        <dbReference type="ARBA" id="ARBA00023163"/>
    </source>
</evidence>
<accession>A0A8J8MIV7</accession>
<proteinExistence type="predicted"/>
<keyword evidence="3" id="KW-0804">Transcription</keyword>
<dbReference type="GO" id="GO:0003677">
    <property type="term" value="F:DNA binding"/>
    <property type="evidence" value="ECO:0007669"/>
    <property type="project" value="UniProtKB-KW"/>
</dbReference>
<dbReference type="InterPro" id="IPR036390">
    <property type="entry name" value="WH_DNA-bd_sf"/>
</dbReference>
<dbReference type="EMBL" id="CP058649">
    <property type="protein sequence ID" value="QUI22326.1"/>
    <property type="molecule type" value="Genomic_DNA"/>
</dbReference>